<feature type="transmembrane region" description="Helical" evidence="1">
    <location>
        <begin position="227"/>
        <end position="246"/>
    </location>
</feature>
<dbReference type="InterPro" id="IPR010390">
    <property type="entry name" value="ABC-2_transporter-like"/>
</dbReference>
<dbReference type="EMBL" id="BAABRV010000003">
    <property type="protein sequence ID" value="GAA5533222.1"/>
    <property type="molecule type" value="Genomic_DNA"/>
</dbReference>
<sequence length="289" mass="30921">MARRPAFSGLPSANGGLLPSALHLLRLYFRLLGAQVRSQLAYPTAFALDALAAALVTGAEFSAFALVLPRFGGLNGWTLGEVALLYGLAELAFVLMDFLFGGFDAPNLSAHVRTGSFSTFLLRPVPLPVQVFGSDFALRRLTRVALAAGIALYGVSQVDVAWSAGDVLLLAGSVLGMIAFFGGLFVVGGTLTFWTVESVEAMNVMTYGGRTLISYPMSIYAEWLRKTFTYLIPAAFLSYFPVLHLLGRPLPDGLPGWAAYLSPIVGPLMLAAAFAFWRVGVRQYHGTGS</sequence>
<feature type="transmembrane region" description="Helical" evidence="1">
    <location>
        <begin position="258"/>
        <end position="277"/>
    </location>
</feature>
<feature type="transmembrane region" description="Helical" evidence="1">
    <location>
        <begin position="12"/>
        <end position="29"/>
    </location>
</feature>
<dbReference type="Pfam" id="PF06182">
    <property type="entry name" value="ABC2_membrane_6"/>
    <property type="match status" value="1"/>
</dbReference>
<feature type="transmembrane region" description="Helical" evidence="1">
    <location>
        <begin position="83"/>
        <end position="103"/>
    </location>
</feature>
<gene>
    <name evidence="2" type="ORF">Dalu01_01621</name>
</gene>
<proteinExistence type="predicted"/>
<accession>A0ABP9XD04</accession>
<reference evidence="2 3" key="1">
    <citation type="submission" date="2024-02" db="EMBL/GenBank/DDBJ databases">
        <title>Deinococcus aluminii NBRC 112889.</title>
        <authorList>
            <person name="Ichikawa N."/>
            <person name="Katano-Makiyama Y."/>
            <person name="Hidaka K."/>
        </authorList>
    </citation>
    <scope>NUCLEOTIDE SEQUENCE [LARGE SCALE GENOMIC DNA]</scope>
    <source>
        <strain evidence="2 3">NBRC 112889</strain>
    </source>
</reference>
<keyword evidence="1" id="KW-1133">Transmembrane helix</keyword>
<evidence type="ECO:0008006" key="4">
    <source>
        <dbReference type="Google" id="ProtNLM"/>
    </source>
</evidence>
<evidence type="ECO:0000313" key="3">
    <source>
        <dbReference type="Proteomes" id="UP001404956"/>
    </source>
</evidence>
<keyword evidence="1" id="KW-0472">Membrane</keyword>
<keyword evidence="3" id="KW-1185">Reference proteome</keyword>
<dbReference type="Proteomes" id="UP001404956">
    <property type="component" value="Unassembled WGS sequence"/>
</dbReference>
<dbReference type="PANTHER" id="PTHR36833">
    <property type="entry name" value="SLR0610 PROTEIN-RELATED"/>
    <property type="match status" value="1"/>
</dbReference>
<evidence type="ECO:0000256" key="1">
    <source>
        <dbReference type="SAM" id="Phobius"/>
    </source>
</evidence>
<comment type="caution">
    <text evidence="2">The sequence shown here is derived from an EMBL/GenBank/DDBJ whole genome shotgun (WGS) entry which is preliminary data.</text>
</comment>
<feature type="transmembrane region" description="Helical" evidence="1">
    <location>
        <begin position="168"/>
        <end position="196"/>
    </location>
</feature>
<protein>
    <recommendedName>
        <fullName evidence="4">ABC transporter permease</fullName>
    </recommendedName>
</protein>
<feature type="transmembrane region" description="Helical" evidence="1">
    <location>
        <begin position="50"/>
        <end position="71"/>
    </location>
</feature>
<evidence type="ECO:0000313" key="2">
    <source>
        <dbReference type="EMBL" id="GAA5533222.1"/>
    </source>
</evidence>
<keyword evidence="1" id="KW-0812">Transmembrane</keyword>
<name>A0ABP9XD04_9DEIO</name>
<dbReference type="PANTHER" id="PTHR36833:SF1">
    <property type="entry name" value="INTEGRAL MEMBRANE TRANSPORT PROTEIN"/>
    <property type="match status" value="1"/>
</dbReference>
<organism evidence="2 3">
    <name type="scientific">Deinococcus aluminii</name>
    <dbReference type="NCBI Taxonomy" id="1656885"/>
    <lineage>
        <taxon>Bacteria</taxon>
        <taxon>Thermotogati</taxon>
        <taxon>Deinococcota</taxon>
        <taxon>Deinococci</taxon>
        <taxon>Deinococcales</taxon>
        <taxon>Deinococcaceae</taxon>
        <taxon>Deinococcus</taxon>
    </lineage>
</organism>